<gene>
    <name evidence="3" type="ORF">GTS_40520</name>
</gene>
<feature type="region of interest" description="Disordered" evidence="1">
    <location>
        <begin position="42"/>
        <end position="64"/>
    </location>
</feature>
<dbReference type="PANTHER" id="PTHR43433">
    <property type="entry name" value="HYDROLASE, ALPHA/BETA FOLD FAMILY PROTEIN"/>
    <property type="match status" value="1"/>
</dbReference>
<dbReference type="Gene3D" id="3.40.50.1820">
    <property type="entry name" value="alpha/beta hydrolase"/>
    <property type="match status" value="1"/>
</dbReference>
<dbReference type="RefSeq" id="WP_137815430.1">
    <property type="nucleotide sequence ID" value="NZ_BJFL01000024.1"/>
</dbReference>
<accession>A0A4D4JDH8</accession>
<reference evidence="4" key="1">
    <citation type="submission" date="2019-04" db="EMBL/GenBank/DDBJ databases">
        <title>Draft genome sequence of Pseudonocardiaceae bacterium SL3-2-4.</title>
        <authorList>
            <person name="Ningsih F."/>
            <person name="Yokota A."/>
            <person name="Sakai Y."/>
            <person name="Nanatani K."/>
            <person name="Yabe S."/>
            <person name="Oetari A."/>
            <person name="Sjamsuridzal W."/>
        </authorList>
    </citation>
    <scope>NUCLEOTIDE SEQUENCE [LARGE SCALE GENOMIC DNA]</scope>
    <source>
        <strain evidence="4">SL3-2-4</strain>
    </source>
</reference>
<name>A0A4D4JDH8_9PSEU</name>
<dbReference type="AlphaFoldDB" id="A0A4D4JDH8"/>
<dbReference type="EMBL" id="BJFL01000024">
    <property type="protein sequence ID" value="GDY32419.1"/>
    <property type="molecule type" value="Genomic_DNA"/>
</dbReference>
<dbReference type="InterPro" id="IPR029058">
    <property type="entry name" value="AB_hydrolase_fold"/>
</dbReference>
<keyword evidence="4" id="KW-1185">Reference proteome</keyword>
<feature type="compositionally biased region" description="Gly residues" evidence="1">
    <location>
        <begin position="52"/>
        <end position="61"/>
    </location>
</feature>
<dbReference type="InterPro" id="IPR050471">
    <property type="entry name" value="AB_hydrolase"/>
</dbReference>
<feature type="domain" description="AB hydrolase-1" evidence="2">
    <location>
        <begin position="11"/>
        <end position="248"/>
    </location>
</feature>
<dbReference type="Pfam" id="PF00561">
    <property type="entry name" value="Abhydrolase_1"/>
    <property type="match status" value="1"/>
</dbReference>
<protein>
    <submittedName>
        <fullName evidence="3">Alpha/beta hydrolase</fullName>
    </submittedName>
</protein>
<keyword evidence="3" id="KW-0378">Hydrolase</keyword>
<dbReference type="InterPro" id="IPR000073">
    <property type="entry name" value="AB_hydrolase_1"/>
</dbReference>
<evidence type="ECO:0000313" key="4">
    <source>
        <dbReference type="Proteomes" id="UP000298860"/>
    </source>
</evidence>
<evidence type="ECO:0000259" key="2">
    <source>
        <dbReference type="Pfam" id="PF00561"/>
    </source>
</evidence>
<dbReference type="OrthoDB" id="9785847at2"/>
<dbReference type="PANTHER" id="PTHR43433:SF4">
    <property type="entry name" value="NON-HEME CHLOROPEROXIDASE-RELATED"/>
    <property type="match status" value="1"/>
</dbReference>
<comment type="caution">
    <text evidence="3">The sequence shown here is derived from an EMBL/GenBank/DDBJ whole genome shotgun (WGS) entry which is preliminary data.</text>
</comment>
<dbReference type="SUPFAM" id="SSF53474">
    <property type="entry name" value="alpha/beta-Hydrolases"/>
    <property type="match status" value="1"/>
</dbReference>
<evidence type="ECO:0000313" key="3">
    <source>
        <dbReference type="EMBL" id="GDY32419.1"/>
    </source>
</evidence>
<dbReference type="GO" id="GO:0016787">
    <property type="term" value="F:hydrolase activity"/>
    <property type="evidence" value="ECO:0007669"/>
    <property type="project" value="UniProtKB-KW"/>
</dbReference>
<evidence type="ECO:0000256" key="1">
    <source>
        <dbReference type="SAM" id="MobiDB-lite"/>
    </source>
</evidence>
<sequence>MHYIDSGSGTPLVLLHAYPVDSRMWDDVRPGLAGQARLITPDQRGLGRSPLDGGGPNGGGTVPRPDLSVVAADVLALLDRLGLDRVVLGGCSMGGYAAMAVLRAAPERIAGLLLVNTKASADTEEARATRLSVAERAEAEGGRGWLAESMLPKLLGTTTTTRRPDVVDTVRGMIDGQPAAGVAWAQRAMAARPDSSDALRAAGVPALVVTGDEDTVVPPHLSREMAGLLPRAEYVELPGCGHLPPVEDAHSFVRTVLDWLPTVG</sequence>
<dbReference type="Proteomes" id="UP000298860">
    <property type="component" value="Unassembled WGS sequence"/>
</dbReference>
<organism evidence="3 4">
    <name type="scientific">Gandjariella thermophila</name>
    <dbReference type="NCBI Taxonomy" id="1931992"/>
    <lineage>
        <taxon>Bacteria</taxon>
        <taxon>Bacillati</taxon>
        <taxon>Actinomycetota</taxon>
        <taxon>Actinomycetes</taxon>
        <taxon>Pseudonocardiales</taxon>
        <taxon>Pseudonocardiaceae</taxon>
        <taxon>Gandjariella</taxon>
    </lineage>
</organism>
<dbReference type="PRINTS" id="PR00111">
    <property type="entry name" value="ABHYDROLASE"/>
</dbReference>
<proteinExistence type="predicted"/>